<dbReference type="InterPro" id="IPR027417">
    <property type="entry name" value="P-loop_NTPase"/>
</dbReference>
<dbReference type="Gene3D" id="1.25.40.10">
    <property type="entry name" value="Tetratricopeptide repeat domain"/>
    <property type="match status" value="2"/>
</dbReference>
<sequence length="911" mass="96787">MAGKTGKSSKSSKSSGKSGKKKKPGGRGHPGNDLRKGAFHGPVQGSGTQHITYNALSAPASPTALDALPPVPPEFTGRDEDLEGLLALLAPPGRSAGDGDSDGDGDGDDPVPSTAVVAGLPGVGKTSLAVAAGHRALEEGWFTGVQVINLRGYDQSPVQPAQALDALLRSLGVPDAGVPPTPDGRESFYRSRLARLAREGERLLIVLDNASDPAQIRPLLPGTAHHRVVVTSRHTLIGLGARLITLRTLSVEGSVRLLRRTLRVADPGDRRVEEDPAGAEALARACGRLPLALQITGSLLTADPGQPLAERAGQLAAAGDRLSGLDDGTRTVRAVFRESLERTTLQQAELFRLLSLNPGPVISTKAASLLADRGEQETRALLDALALAHLIDRSPTARDRWQMHDLVRDFAAEEARAHAERSRDARRRYQQAQLRLTKHYLRTVSSAAKWVEALPGEQIAGLFASREEALSWLDEEQPTLTALRHTMPREAELTQLALTLASYFQQRHAFDQLHEFAVMARDIARETGNAQGEAGAGGLIAGCLLNMERPAEALAAAEEAEKRAREAGMSELVARARDVTGDALRALGRHEEALAVYRETRDAFRRLGARPEEAQAEMDISLSLETLKRYPEALEAARTSLELRRAQADPPGEARSLLQISDCLRALRRLEEALEAGGAARERAAAAGEAGLESAGLRSTAALLDDLGRYEESLTAGERARELSRELGLRSDEAYADLKITHALRGLGRHEEALARAEAVREAGRETGSEVLRAHGLSAVGRALEALGRFDEAVAAAEEAAAVWTELGDADGVARCRYNAGTALRNGGRAEEAVAAAGEAVRYFEGSSDLFETGLANEGLALALAAAGRGTAEVAGAWRRSAQAYRAAGDQPAAERAERAGELATEAGPEA</sequence>
<feature type="compositionally biased region" description="Polar residues" evidence="1">
    <location>
        <begin position="45"/>
        <end position="55"/>
    </location>
</feature>
<dbReference type="Pfam" id="PF13424">
    <property type="entry name" value="TPR_12"/>
    <property type="match status" value="1"/>
</dbReference>
<dbReference type="SUPFAM" id="SSF52540">
    <property type="entry name" value="P-loop containing nucleoside triphosphate hydrolases"/>
    <property type="match status" value="1"/>
</dbReference>
<dbReference type="SMART" id="SM00028">
    <property type="entry name" value="TPR"/>
    <property type="match status" value="6"/>
</dbReference>
<dbReference type="InterPro" id="IPR011990">
    <property type="entry name" value="TPR-like_helical_dom_sf"/>
</dbReference>
<feature type="compositionally biased region" description="Low complexity" evidence="1">
    <location>
        <begin position="902"/>
        <end position="911"/>
    </location>
</feature>
<accession>A0ABU2L736</accession>
<evidence type="ECO:0000256" key="1">
    <source>
        <dbReference type="SAM" id="MobiDB-lite"/>
    </source>
</evidence>
<organism evidence="2 3">
    <name type="scientific">Streptomyces boetiae</name>
    <dbReference type="NCBI Taxonomy" id="3075541"/>
    <lineage>
        <taxon>Bacteria</taxon>
        <taxon>Bacillati</taxon>
        <taxon>Actinomycetota</taxon>
        <taxon>Actinomycetes</taxon>
        <taxon>Kitasatosporales</taxon>
        <taxon>Streptomycetaceae</taxon>
        <taxon>Streptomyces</taxon>
    </lineage>
</organism>
<feature type="region of interest" description="Disordered" evidence="1">
    <location>
        <begin position="1"/>
        <end position="78"/>
    </location>
</feature>
<reference evidence="3" key="1">
    <citation type="submission" date="2023-07" db="EMBL/GenBank/DDBJ databases">
        <title>30 novel species of actinomycetes from the DSMZ collection.</title>
        <authorList>
            <person name="Nouioui I."/>
        </authorList>
    </citation>
    <scope>NUCLEOTIDE SEQUENCE [LARGE SCALE GENOMIC DNA]</scope>
    <source>
        <strain evidence="3">DSM 44917</strain>
    </source>
</reference>
<dbReference type="Proteomes" id="UP001183388">
    <property type="component" value="Unassembled WGS sequence"/>
</dbReference>
<dbReference type="EMBL" id="JAVREN010000011">
    <property type="protein sequence ID" value="MDT0307379.1"/>
    <property type="molecule type" value="Genomic_DNA"/>
</dbReference>
<name>A0ABU2L736_9ACTN</name>
<feature type="compositionally biased region" description="Acidic residues" evidence="1">
    <location>
        <begin position="99"/>
        <end position="109"/>
    </location>
</feature>
<feature type="region of interest" description="Disordered" evidence="1">
    <location>
        <begin position="90"/>
        <end position="118"/>
    </location>
</feature>
<dbReference type="InterPro" id="IPR019734">
    <property type="entry name" value="TPR_rpt"/>
</dbReference>
<dbReference type="PRINTS" id="PR00364">
    <property type="entry name" value="DISEASERSIST"/>
</dbReference>
<gene>
    <name evidence="2" type="ORF">RM780_10435</name>
</gene>
<evidence type="ECO:0000313" key="2">
    <source>
        <dbReference type="EMBL" id="MDT0307379.1"/>
    </source>
</evidence>
<dbReference type="PANTHER" id="PTHR47691:SF3">
    <property type="entry name" value="HTH-TYPE TRANSCRIPTIONAL REGULATOR RV0890C-RELATED"/>
    <property type="match status" value="1"/>
</dbReference>
<feature type="compositionally biased region" description="Low complexity" evidence="1">
    <location>
        <begin position="1"/>
        <end position="17"/>
    </location>
</feature>
<proteinExistence type="predicted"/>
<comment type="caution">
    <text evidence="2">The sequence shown here is derived from an EMBL/GenBank/DDBJ whole genome shotgun (WGS) entry which is preliminary data.</text>
</comment>
<dbReference type="SUPFAM" id="SSF48452">
    <property type="entry name" value="TPR-like"/>
    <property type="match status" value="2"/>
</dbReference>
<dbReference type="PANTHER" id="PTHR47691">
    <property type="entry name" value="REGULATOR-RELATED"/>
    <property type="match status" value="1"/>
</dbReference>
<dbReference type="RefSeq" id="WP_311630324.1">
    <property type="nucleotide sequence ID" value="NZ_JAVREN010000011.1"/>
</dbReference>
<evidence type="ECO:0000313" key="3">
    <source>
        <dbReference type="Proteomes" id="UP001183388"/>
    </source>
</evidence>
<dbReference type="Gene3D" id="3.40.50.300">
    <property type="entry name" value="P-loop containing nucleotide triphosphate hydrolases"/>
    <property type="match status" value="1"/>
</dbReference>
<keyword evidence="3" id="KW-1185">Reference proteome</keyword>
<feature type="region of interest" description="Disordered" evidence="1">
    <location>
        <begin position="887"/>
        <end position="911"/>
    </location>
</feature>
<protein>
    <submittedName>
        <fullName evidence="2">Tetratricopeptide repeat protein</fullName>
    </submittedName>
</protein>